<protein>
    <submittedName>
        <fullName evidence="2">Uncharacterized protein</fullName>
    </submittedName>
</protein>
<accession>A0A6I6K136</accession>
<dbReference type="AlphaFoldDB" id="A0A6I6K136"/>
<evidence type="ECO:0000313" key="3">
    <source>
        <dbReference type="Proteomes" id="UP000428260"/>
    </source>
</evidence>
<dbReference type="EMBL" id="CP046401">
    <property type="protein sequence ID" value="QGY46132.1"/>
    <property type="molecule type" value="Genomic_DNA"/>
</dbReference>
<dbReference type="Proteomes" id="UP000428260">
    <property type="component" value="Chromosome"/>
</dbReference>
<dbReference type="KEGG" id="mcos:GM418_21415"/>
<evidence type="ECO:0000313" key="2">
    <source>
        <dbReference type="EMBL" id="QGY46132.1"/>
    </source>
</evidence>
<dbReference type="PROSITE" id="PS51257">
    <property type="entry name" value="PROKAR_LIPOPROTEIN"/>
    <property type="match status" value="1"/>
</dbReference>
<dbReference type="RefSeq" id="WP_158869272.1">
    <property type="nucleotide sequence ID" value="NZ_CP046401.1"/>
</dbReference>
<keyword evidence="3" id="KW-1185">Reference proteome</keyword>
<keyword evidence="1" id="KW-0175">Coiled coil</keyword>
<evidence type="ECO:0000256" key="1">
    <source>
        <dbReference type="SAM" id="Coils"/>
    </source>
</evidence>
<reference evidence="2 3" key="1">
    <citation type="submission" date="2019-11" db="EMBL/GenBank/DDBJ databases">
        <authorList>
            <person name="Zheng R.K."/>
            <person name="Sun C.M."/>
        </authorList>
    </citation>
    <scope>NUCLEOTIDE SEQUENCE [LARGE SCALE GENOMIC DNA]</scope>
    <source>
        <strain evidence="2 3">WC007</strain>
    </source>
</reference>
<proteinExistence type="predicted"/>
<organism evidence="2 3">
    <name type="scientific">Maribellus comscasis</name>
    <dbReference type="NCBI Taxonomy" id="2681766"/>
    <lineage>
        <taxon>Bacteria</taxon>
        <taxon>Pseudomonadati</taxon>
        <taxon>Bacteroidota</taxon>
        <taxon>Bacteroidia</taxon>
        <taxon>Marinilabiliales</taxon>
        <taxon>Prolixibacteraceae</taxon>
        <taxon>Maribellus</taxon>
    </lineage>
</organism>
<feature type="coiled-coil region" evidence="1">
    <location>
        <begin position="87"/>
        <end position="121"/>
    </location>
</feature>
<name>A0A6I6K136_9BACT</name>
<sequence length="153" mass="17466">MKKILFTLAATAFITGTFLTGCLSSSEKTKDTENKVQDVEVPILNTKSDLDITQQDSLTALQQFKAKYDEKIIDNEKRTAELKTSFADATKENKGIYEKKLAELEKRNNELKIKLADYKEEGTDQWQIFKSEFKKDMDELGKAFSDFTVSNTK</sequence>
<gene>
    <name evidence="2" type="ORF">GM418_21415</name>
</gene>